<evidence type="ECO:0000313" key="5">
    <source>
        <dbReference type="Proteomes" id="UP000253727"/>
    </source>
</evidence>
<comment type="caution">
    <text evidence="4">The sequence shown here is derived from an EMBL/GenBank/DDBJ whole genome shotgun (WGS) entry which is preliminary data.</text>
</comment>
<organism evidence="4 5">
    <name type="scientific">Alteripontixanthobacter maritimus</name>
    <dbReference type="NCBI Taxonomy" id="2161824"/>
    <lineage>
        <taxon>Bacteria</taxon>
        <taxon>Pseudomonadati</taxon>
        <taxon>Pseudomonadota</taxon>
        <taxon>Alphaproteobacteria</taxon>
        <taxon>Sphingomonadales</taxon>
        <taxon>Erythrobacteraceae</taxon>
        <taxon>Alteripontixanthobacter</taxon>
    </lineage>
</organism>
<dbReference type="OrthoDB" id="9803968at2"/>
<keyword evidence="5" id="KW-1185">Reference proteome</keyword>
<dbReference type="Pfam" id="PF13193">
    <property type="entry name" value="AMP-binding_C"/>
    <property type="match status" value="1"/>
</dbReference>
<dbReference type="EC" id="6.2.1.3" evidence="4"/>
<dbReference type="Proteomes" id="UP000253727">
    <property type="component" value="Unassembled WGS sequence"/>
</dbReference>
<dbReference type="InterPro" id="IPR045851">
    <property type="entry name" value="AMP-bd_C_sf"/>
</dbReference>
<dbReference type="AlphaFoldDB" id="A0A369Q5T5"/>
<dbReference type="RefSeq" id="WP_115366319.1">
    <property type="nucleotide sequence ID" value="NZ_QBKA01000002.1"/>
</dbReference>
<evidence type="ECO:0000313" key="4">
    <source>
        <dbReference type="EMBL" id="RDC60084.1"/>
    </source>
</evidence>
<dbReference type="InterPro" id="IPR025110">
    <property type="entry name" value="AMP-bd_C"/>
</dbReference>
<dbReference type="NCBIfam" id="TIGR03098">
    <property type="entry name" value="ligase_PEP_1"/>
    <property type="match status" value="1"/>
</dbReference>
<sequence>MPRTLSRLTAENIPAADPKPLDHLAERGEAGAPAIVLREGVLTHQDLRSRVGAMASWLASQGWPHGARVASWAAKGAATCLLPLACARAGLVHVPINPLLKRAQAAHILADCNASALIATGSRLKSLNDGDVPADCRSWDEAQFLAELDAHTASLGPSTHDPDELAAILYTSGSTGLPKGVILSHANMWLGAVSVAHYLELAADDVTLAVLPLSFDYGQNQLLSTWYAGGSIVPLDYLFARDVVKACAKQGVTTLAAVPPLWLQLAELDWPTDAVRTLRRLTNSGGALTADLVTGLQTMASEADIVPMYGLTEAFRSTYLPPRMVASHPTSMGKAIPYAEVLVITDDGELAAPGKEGELVHCGPLVAQGYWQDDARTAERFKPAPAASSYGGTAVWSGDRVRRDADGLLYFVGRRDAMIKSAGNRISPAEVEQAAISTGLVAEAIALGVPDTRLGEAVHLVASHSPDGLAESDAEAALTKALAKLLPNFMQPTTIHWREQLPTNVNGKLDRAAIVADVLARQSGGAAS</sequence>
<accession>A0A369Q5T5</accession>
<proteinExistence type="predicted"/>
<name>A0A369Q5T5_9SPHN</name>
<dbReference type="SUPFAM" id="SSF56801">
    <property type="entry name" value="Acetyl-CoA synthetase-like"/>
    <property type="match status" value="1"/>
</dbReference>
<feature type="region of interest" description="Disordered" evidence="1">
    <location>
        <begin position="1"/>
        <end position="21"/>
    </location>
</feature>
<dbReference type="Gene3D" id="3.30.300.30">
    <property type="match status" value="1"/>
</dbReference>
<feature type="domain" description="AMP-dependent synthetase/ligase" evidence="2">
    <location>
        <begin position="28"/>
        <end position="371"/>
    </location>
</feature>
<dbReference type="GO" id="GO:0004467">
    <property type="term" value="F:long-chain fatty acid-CoA ligase activity"/>
    <property type="evidence" value="ECO:0007669"/>
    <property type="project" value="UniProtKB-EC"/>
</dbReference>
<keyword evidence="4" id="KW-0436">Ligase</keyword>
<feature type="domain" description="AMP-binding enzyme C-terminal" evidence="3">
    <location>
        <begin position="430"/>
        <end position="508"/>
    </location>
</feature>
<evidence type="ECO:0000256" key="1">
    <source>
        <dbReference type="SAM" id="MobiDB-lite"/>
    </source>
</evidence>
<dbReference type="EMBL" id="QBKA01000002">
    <property type="protein sequence ID" value="RDC60084.1"/>
    <property type="molecule type" value="Genomic_DNA"/>
</dbReference>
<dbReference type="Pfam" id="PF00501">
    <property type="entry name" value="AMP-binding"/>
    <property type="match status" value="1"/>
</dbReference>
<dbReference type="PROSITE" id="PS00455">
    <property type="entry name" value="AMP_BINDING"/>
    <property type="match status" value="1"/>
</dbReference>
<dbReference type="PANTHER" id="PTHR43767:SF10">
    <property type="entry name" value="SURFACTIN SYNTHASE SUBUNIT 1"/>
    <property type="match status" value="1"/>
</dbReference>
<dbReference type="PANTHER" id="PTHR43767">
    <property type="entry name" value="LONG-CHAIN-FATTY-ACID--COA LIGASE"/>
    <property type="match status" value="1"/>
</dbReference>
<dbReference type="InterPro" id="IPR042099">
    <property type="entry name" value="ANL_N_sf"/>
</dbReference>
<gene>
    <name evidence="4" type="ORF">HME9302_01283</name>
</gene>
<dbReference type="InterPro" id="IPR020845">
    <property type="entry name" value="AMP-binding_CS"/>
</dbReference>
<dbReference type="InterPro" id="IPR017529">
    <property type="entry name" value="AcylCoA_ligase_PEP_1"/>
</dbReference>
<evidence type="ECO:0000259" key="2">
    <source>
        <dbReference type="Pfam" id="PF00501"/>
    </source>
</evidence>
<dbReference type="Gene3D" id="3.40.50.12780">
    <property type="entry name" value="N-terminal domain of ligase-like"/>
    <property type="match status" value="1"/>
</dbReference>
<evidence type="ECO:0000259" key="3">
    <source>
        <dbReference type="Pfam" id="PF13193"/>
    </source>
</evidence>
<reference evidence="4 5" key="1">
    <citation type="submission" date="2018-04" db="EMBL/GenBank/DDBJ databases">
        <title>Altererythrobacter sp. HME9302 genome sequencing and assembly.</title>
        <authorList>
            <person name="Kang H."/>
            <person name="Kim H."/>
            <person name="Joh K."/>
        </authorList>
    </citation>
    <scope>NUCLEOTIDE SEQUENCE [LARGE SCALE GENOMIC DNA]</scope>
    <source>
        <strain evidence="4 5">HME9302</strain>
    </source>
</reference>
<protein>
    <submittedName>
        <fullName evidence="4">Long-chain-fatty-acid--CoA ligase</fullName>
        <ecNumber evidence="4">6.2.1.3</ecNumber>
    </submittedName>
</protein>
<dbReference type="InterPro" id="IPR000873">
    <property type="entry name" value="AMP-dep_synth/lig_dom"/>
</dbReference>
<dbReference type="InterPro" id="IPR050237">
    <property type="entry name" value="ATP-dep_AMP-bd_enzyme"/>
</dbReference>